<evidence type="ECO:0000313" key="1">
    <source>
        <dbReference type="EMBL" id="EEX69660.1"/>
    </source>
</evidence>
<dbReference type="STRING" id="500635.MITSMUL_03710"/>
<dbReference type="Proteomes" id="UP000003671">
    <property type="component" value="Unassembled WGS sequence"/>
</dbReference>
<keyword evidence="2" id="KW-1185">Reference proteome</keyword>
<proteinExistence type="predicted"/>
<reference evidence="1" key="1">
    <citation type="submission" date="2009-09" db="EMBL/GenBank/DDBJ databases">
        <authorList>
            <person name="Weinstock G."/>
            <person name="Sodergren E."/>
            <person name="Clifton S."/>
            <person name="Fulton L."/>
            <person name="Fulton B."/>
            <person name="Courtney L."/>
            <person name="Fronick C."/>
            <person name="Harrison M."/>
            <person name="Strong C."/>
            <person name="Farmer C."/>
            <person name="Delahaunty K."/>
            <person name="Markovic C."/>
            <person name="Hall O."/>
            <person name="Minx P."/>
            <person name="Tomlinson C."/>
            <person name="Mitreva M."/>
            <person name="Nelson J."/>
            <person name="Hou S."/>
            <person name="Wollam A."/>
            <person name="Pepin K.H."/>
            <person name="Johnson M."/>
            <person name="Bhonagiri V."/>
            <person name="Nash W.E."/>
            <person name="Warren W."/>
            <person name="Chinwalla A."/>
            <person name="Mardis E.R."/>
            <person name="Wilson R.K."/>
        </authorList>
    </citation>
    <scope>NUCLEOTIDE SEQUENCE [LARGE SCALE GENOMIC DNA]</scope>
    <source>
        <strain evidence="1">DSM 20544</strain>
    </source>
</reference>
<name>C9KKL0_9FIRM</name>
<comment type="caution">
    <text evidence="1">The sequence shown here is derived from an EMBL/GenBank/DDBJ whole genome shotgun (WGS) entry which is preliminary data.</text>
</comment>
<dbReference type="AlphaFoldDB" id="C9KKL0"/>
<accession>C9KKL0</accession>
<evidence type="ECO:0000313" key="2">
    <source>
        <dbReference type="Proteomes" id="UP000003671"/>
    </source>
</evidence>
<dbReference type="EMBL" id="ABWK02000009">
    <property type="protein sequence ID" value="EEX69660.1"/>
    <property type="molecule type" value="Genomic_DNA"/>
</dbReference>
<dbReference type="HOGENOM" id="CLU_2955485_0_0_9"/>
<sequence>MQKGGRVPVLLLVWPHTSLPVSKGPVPLCRLLQDLIVGRAEPKNHFRVILLIAKPFFDA</sequence>
<gene>
    <name evidence="1" type="ORF">MITSMUL_03710</name>
</gene>
<protein>
    <submittedName>
        <fullName evidence="1">Uncharacterized protein</fullName>
    </submittedName>
</protein>
<organism evidence="1 2">
    <name type="scientific">Mitsuokella multacida DSM 20544</name>
    <dbReference type="NCBI Taxonomy" id="500635"/>
    <lineage>
        <taxon>Bacteria</taxon>
        <taxon>Bacillati</taxon>
        <taxon>Bacillota</taxon>
        <taxon>Negativicutes</taxon>
        <taxon>Selenomonadales</taxon>
        <taxon>Selenomonadaceae</taxon>
        <taxon>Mitsuokella</taxon>
    </lineage>
</organism>